<dbReference type="Proteomes" id="UP000230750">
    <property type="component" value="Unassembled WGS sequence"/>
</dbReference>
<feature type="compositionally biased region" description="Polar residues" evidence="1">
    <location>
        <begin position="133"/>
        <end position="144"/>
    </location>
</feature>
<protein>
    <recommendedName>
        <fullName evidence="2">Little elongation complex subunit 1 C-terminal domain-containing protein</fullName>
    </recommendedName>
</protein>
<gene>
    <name evidence="3" type="ORF">BSL78_15494</name>
</gene>
<dbReference type="AlphaFoldDB" id="A0A2G8KI34"/>
<feature type="compositionally biased region" description="Low complexity" evidence="1">
    <location>
        <begin position="87"/>
        <end position="97"/>
    </location>
</feature>
<dbReference type="Pfam" id="PF25817">
    <property type="entry name" value="ICE1_C"/>
    <property type="match status" value="1"/>
</dbReference>
<organism evidence="3 4">
    <name type="scientific">Stichopus japonicus</name>
    <name type="common">Sea cucumber</name>
    <dbReference type="NCBI Taxonomy" id="307972"/>
    <lineage>
        <taxon>Eukaryota</taxon>
        <taxon>Metazoa</taxon>
        <taxon>Echinodermata</taxon>
        <taxon>Eleutherozoa</taxon>
        <taxon>Echinozoa</taxon>
        <taxon>Holothuroidea</taxon>
        <taxon>Aspidochirotacea</taxon>
        <taxon>Aspidochirotida</taxon>
        <taxon>Stichopodidae</taxon>
        <taxon>Apostichopus</taxon>
    </lineage>
</organism>
<feature type="region of interest" description="Disordered" evidence="1">
    <location>
        <begin position="87"/>
        <end position="210"/>
    </location>
</feature>
<proteinExistence type="predicted"/>
<keyword evidence="4" id="KW-1185">Reference proteome</keyword>
<feature type="region of interest" description="Disordered" evidence="1">
    <location>
        <begin position="1"/>
        <end position="52"/>
    </location>
</feature>
<sequence length="716" mass="80060">MARDDSREVIDIRCGKKSRKKKKRGFSDSGDSDSSLNESGGFFCDRDTSKNVGSLSVGEYVKKTSTSYEQTGRGDIVANKEQTVDSLSSLSRASHSSEGPVNKADRQIQSIDGFDDSRCNKMMGEASLDDGLQSLSTSEVNTDLNDMKLREDLSDDVTPLKKTSKETKQADQNSRKMAKQSSDDVTPPQDVSMEVEEPSQNNGEKGERVNMDGVESGKEMNQVAGNDHETEKDLPDDLKSLCEKPKEMKQDTRKDAMSPGTPDSKGARDIKEIYTTNDELHQNDQKIVLSEVLKCIRNPNSKILFEVVKMIVLFLDQNPIDLLLVQLSKSFVQNRSSRPVLTSQEEEILAEVKKRKGNGLTNGLLETLVTFVLVPKLQIVDEKTGHTKRLTYIRMYAAVCRLKGLAEVLRVLCFDLVLRRIQFWEELLLCVASVWPAVLTRKPGNVSQPIIDALELVVWKSLTTKKSNAGNSDALWQCLKFTCNWNDPIVCTEELMAKHFLTILNDEERVKLMNDSKTSPVSQSSFETVMALELLAWSRGWKWTWSFLIVENIWPTLVGLCKAASMGGGWKAGRVCFCLKVLGTLGQVEREFHMETFHLIEKLSDFLKYSGADSSTQVPAVVVSHAAGAILSLSESWPAFAAQTLRRLPEGASLQLIKGDRGRLDVLMETCKGVMNQTYDQQKYRDTGQANVTKRSWNDGGEGSKKCTRGRKKFRR</sequence>
<name>A0A2G8KI34_STIJA</name>
<reference evidence="3 4" key="1">
    <citation type="journal article" date="2017" name="PLoS Biol.">
        <title>The sea cucumber genome provides insights into morphological evolution and visceral regeneration.</title>
        <authorList>
            <person name="Zhang X."/>
            <person name="Sun L."/>
            <person name="Yuan J."/>
            <person name="Sun Y."/>
            <person name="Gao Y."/>
            <person name="Zhang L."/>
            <person name="Li S."/>
            <person name="Dai H."/>
            <person name="Hamel J.F."/>
            <person name="Liu C."/>
            <person name="Yu Y."/>
            <person name="Liu S."/>
            <person name="Lin W."/>
            <person name="Guo K."/>
            <person name="Jin S."/>
            <person name="Xu P."/>
            <person name="Storey K.B."/>
            <person name="Huan P."/>
            <person name="Zhang T."/>
            <person name="Zhou Y."/>
            <person name="Zhang J."/>
            <person name="Lin C."/>
            <person name="Li X."/>
            <person name="Xing L."/>
            <person name="Huo D."/>
            <person name="Sun M."/>
            <person name="Wang L."/>
            <person name="Mercier A."/>
            <person name="Li F."/>
            <person name="Yang H."/>
            <person name="Xiang J."/>
        </authorList>
    </citation>
    <scope>NUCLEOTIDE SEQUENCE [LARGE SCALE GENOMIC DNA]</scope>
    <source>
        <strain evidence="3">Shaxun</strain>
        <tissue evidence="3">Muscle</tissue>
    </source>
</reference>
<accession>A0A2G8KI34</accession>
<feature type="compositionally biased region" description="Basic residues" evidence="1">
    <location>
        <begin position="706"/>
        <end position="716"/>
    </location>
</feature>
<feature type="region of interest" description="Disordered" evidence="1">
    <location>
        <begin position="685"/>
        <end position="716"/>
    </location>
</feature>
<comment type="caution">
    <text evidence="3">The sequence shown here is derived from an EMBL/GenBank/DDBJ whole genome shotgun (WGS) entry which is preliminary data.</text>
</comment>
<evidence type="ECO:0000313" key="4">
    <source>
        <dbReference type="Proteomes" id="UP000230750"/>
    </source>
</evidence>
<feature type="compositionally biased region" description="Basic and acidic residues" evidence="1">
    <location>
        <begin position="247"/>
        <end position="256"/>
    </location>
</feature>
<feature type="region of interest" description="Disordered" evidence="1">
    <location>
        <begin position="247"/>
        <end position="268"/>
    </location>
</feature>
<feature type="domain" description="Little elongation complex subunit 1 C-terminal" evidence="2">
    <location>
        <begin position="478"/>
        <end position="647"/>
    </location>
</feature>
<evidence type="ECO:0000313" key="3">
    <source>
        <dbReference type="EMBL" id="PIK47630.1"/>
    </source>
</evidence>
<dbReference type="STRING" id="307972.A0A2G8KI34"/>
<dbReference type="OrthoDB" id="2238957at2759"/>
<dbReference type="EMBL" id="MRZV01000568">
    <property type="protein sequence ID" value="PIK47630.1"/>
    <property type="molecule type" value="Genomic_DNA"/>
</dbReference>
<evidence type="ECO:0000256" key="1">
    <source>
        <dbReference type="SAM" id="MobiDB-lite"/>
    </source>
</evidence>
<feature type="compositionally biased region" description="Basic and acidic residues" evidence="1">
    <location>
        <begin position="1"/>
        <end position="14"/>
    </location>
</feature>
<dbReference type="InterPro" id="IPR057881">
    <property type="entry name" value="ICE1_C"/>
</dbReference>
<feature type="compositionally biased region" description="Basic residues" evidence="1">
    <location>
        <begin position="15"/>
        <end position="24"/>
    </location>
</feature>
<evidence type="ECO:0000259" key="2">
    <source>
        <dbReference type="Pfam" id="PF25817"/>
    </source>
</evidence>